<dbReference type="EMBL" id="ML208310">
    <property type="protein sequence ID" value="TFK70633.1"/>
    <property type="molecule type" value="Genomic_DNA"/>
</dbReference>
<dbReference type="Proteomes" id="UP000308600">
    <property type="component" value="Unassembled WGS sequence"/>
</dbReference>
<proteinExistence type="predicted"/>
<keyword evidence="2" id="KW-1185">Reference proteome</keyword>
<evidence type="ECO:0000313" key="1">
    <source>
        <dbReference type="EMBL" id="TFK70633.1"/>
    </source>
</evidence>
<organism evidence="1 2">
    <name type="scientific">Pluteus cervinus</name>
    <dbReference type="NCBI Taxonomy" id="181527"/>
    <lineage>
        <taxon>Eukaryota</taxon>
        <taxon>Fungi</taxon>
        <taxon>Dikarya</taxon>
        <taxon>Basidiomycota</taxon>
        <taxon>Agaricomycotina</taxon>
        <taxon>Agaricomycetes</taxon>
        <taxon>Agaricomycetidae</taxon>
        <taxon>Agaricales</taxon>
        <taxon>Pluteineae</taxon>
        <taxon>Pluteaceae</taxon>
        <taxon>Pluteus</taxon>
    </lineage>
</organism>
<gene>
    <name evidence="1" type="ORF">BDN72DRAFT_877691</name>
</gene>
<accession>A0ACD3AY17</accession>
<name>A0ACD3AY17_9AGAR</name>
<protein>
    <submittedName>
        <fullName evidence="1">Uncharacterized protein</fullName>
    </submittedName>
</protein>
<reference evidence="1 2" key="1">
    <citation type="journal article" date="2019" name="Nat. Ecol. Evol.">
        <title>Megaphylogeny resolves global patterns of mushroom evolution.</title>
        <authorList>
            <person name="Varga T."/>
            <person name="Krizsan K."/>
            <person name="Foldi C."/>
            <person name="Dima B."/>
            <person name="Sanchez-Garcia M."/>
            <person name="Sanchez-Ramirez S."/>
            <person name="Szollosi G.J."/>
            <person name="Szarkandi J.G."/>
            <person name="Papp V."/>
            <person name="Albert L."/>
            <person name="Andreopoulos W."/>
            <person name="Angelini C."/>
            <person name="Antonin V."/>
            <person name="Barry K.W."/>
            <person name="Bougher N.L."/>
            <person name="Buchanan P."/>
            <person name="Buyck B."/>
            <person name="Bense V."/>
            <person name="Catcheside P."/>
            <person name="Chovatia M."/>
            <person name="Cooper J."/>
            <person name="Damon W."/>
            <person name="Desjardin D."/>
            <person name="Finy P."/>
            <person name="Geml J."/>
            <person name="Haridas S."/>
            <person name="Hughes K."/>
            <person name="Justo A."/>
            <person name="Karasinski D."/>
            <person name="Kautmanova I."/>
            <person name="Kiss B."/>
            <person name="Kocsube S."/>
            <person name="Kotiranta H."/>
            <person name="LaButti K.M."/>
            <person name="Lechner B.E."/>
            <person name="Liimatainen K."/>
            <person name="Lipzen A."/>
            <person name="Lukacs Z."/>
            <person name="Mihaltcheva S."/>
            <person name="Morgado L.N."/>
            <person name="Niskanen T."/>
            <person name="Noordeloos M.E."/>
            <person name="Ohm R.A."/>
            <person name="Ortiz-Santana B."/>
            <person name="Ovrebo C."/>
            <person name="Racz N."/>
            <person name="Riley R."/>
            <person name="Savchenko A."/>
            <person name="Shiryaev A."/>
            <person name="Soop K."/>
            <person name="Spirin V."/>
            <person name="Szebenyi C."/>
            <person name="Tomsovsky M."/>
            <person name="Tulloss R.E."/>
            <person name="Uehling J."/>
            <person name="Grigoriev I.V."/>
            <person name="Vagvolgyi C."/>
            <person name="Papp T."/>
            <person name="Martin F.M."/>
            <person name="Miettinen O."/>
            <person name="Hibbett D.S."/>
            <person name="Nagy L.G."/>
        </authorList>
    </citation>
    <scope>NUCLEOTIDE SEQUENCE [LARGE SCALE GENOMIC DNA]</scope>
    <source>
        <strain evidence="1 2">NL-1719</strain>
    </source>
</reference>
<sequence>MAWLHPLATMLRSTESNRHSEEDSEGIKIDLVHAAVLRSKTEKPETGFERARDVKDAPYMHRRGPLYLYQYPYGHWFKIKKGMVNSEIGIPGPSEESLGGSDRRSLSREKPVSYRIRIRTPQGGINVPTGIDMHVVLRWVAYTSPVGVQQQSAENRPENDLRRIDLVDGQALLLAMDG</sequence>
<evidence type="ECO:0000313" key="2">
    <source>
        <dbReference type="Proteomes" id="UP000308600"/>
    </source>
</evidence>